<dbReference type="PROSITE" id="PS50879">
    <property type="entry name" value="RNASE_H_1"/>
    <property type="match status" value="1"/>
</dbReference>
<dbReference type="InterPro" id="IPR002156">
    <property type="entry name" value="RNaseH_domain"/>
</dbReference>
<dbReference type="Gene3D" id="3.30.420.10">
    <property type="entry name" value="Ribonuclease H-like superfamily/Ribonuclease H"/>
    <property type="match status" value="1"/>
</dbReference>
<protein>
    <recommendedName>
        <fullName evidence="1">RNase H type-1 domain-containing protein</fullName>
    </recommendedName>
</protein>
<reference evidence="2 3" key="1">
    <citation type="journal article" date="2019" name="Sci. Rep.">
        <title>Orb-weaving spider Araneus ventricosus genome elucidates the spidroin gene catalogue.</title>
        <authorList>
            <person name="Kono N."/>
            <person name="Nakamura H."/>
            <person name="Ohtoshi R."/>
            <person name="Moran D.A.P."/>
            <person name="Shinohara A."/>
            <person name="Yoshida Y."/>
            <person name="Fujiwara M."/>
            <person name="Mori M."/>
            <person name="Tomita M."/>
            <person name="Arakawa K."/>
        </authorList>
    </citation>
    <scope>NUCLEOTIDE SEQUENCE [LARGE SCALE GENOMIC DNA]</scope>
</reference>
<dbReference type="InterPro" id="IPR036397">
    <property type="entry name" value="RNaseH_sf"/>
</dbReference>
<dbReference type="GO" id="GO:0003676">
    <property type="term" value="F:nucleic acid binding"/>
    <property type="evidence" value="ECO:0007669"/>
    <property type="project" value="InterPro"/>
</dbReference>
<dbReference type="GO" id="GO:0004523">
    <property type="term" value="F:RNA-DNA hybrid ribonuclease activity"/>
    <property type="evidence" value="ECO:0007669"/>
    <property type="project" value="InterPro"/>
</dbReference>
<name>A0A4Y2FZA1_ARAVE</name>
<evidence type="ECO:0000259" key="1">
    <source>
        <dbReference type="PROSITE" id="PS50879"/>
    </source>
</evidence>
<dbReference type="SUPFAM" id="SSF53098">
    <property type="entry name" value="Ribonuclease H-like"/>
    <property type="match status" value="1"/>
</dbReference>
<feature type="domain" description="RNase H type-1" evidence="1">
    <location>
        <begin position="1"/>
        <end position="56"/>
    </location>
</feature>
<comment type="caution">
    <text evidence="2">The sequence shown here is derived from an EMBL/GenBank/DDBJ whole genome shotgun (WGS) entry which is preliminary data.</text>
</comment>
<dbReference type="AlphaFoldDB" id="A0A4Y2FZA1"/>
<keyword evidence="3" id="KW-1185">Reference proteome</keyword>
<dbReference type="EMBL" id="BGPR01175980">
    <property type="protein sequence ID" value="GBM46862.1"/>
    <property type="molecule type" value="Genomic_DNA"/>
</dbReference>
<dbReference type="InterPro" id="IPR012337">
    <property type="entry name" value="RNaseH-like_sf"/>
</dbReference>
<evidence type="ECO:0000313" key="2">
    <source>
        <dbReference type="EMBL" id="GBM46862.1"/>
    </source>
</evidence>
<proteinExistence type="predicted"/>
<evidence type="ECO:0000313" key="3">
    <source>
        <dbReference type="Proteomes" id="UP000499080"/>
    </source>
</evidence>
<accession>A0A4Y2FZA1</accession>
<dbReference type="Proteomes" id="UP000499080">
    <property type="component" value="Unassembled WGS sequence"/>
</dbReference>
<gene>
    <name evidence="2" type="ORF">AVEN_26452_1</name>
</gene>
<organism evidence="2 3">
    <name type="scientific">Araneus ventricosus</name>
    <name type="common">Orbweaver spider</name>
    <name type="synonym">Epeira ventricosa</name>
    <dbReference type="NCBI Taxonomy" id="182803"/>
    <lineage>
        <taxon>Eukaryota</taxon>
        <taxon>Metazoa</taxon>
        <taxon>Ecdysozoa</taxon>
        <taxon>Arthropoda</taxon>
        <taxon>Chelicerata</taxon>
        <taxon>Arachnida</taxon>
        <taxon>Araneae</taxon>
        <taxon>Araneomorphae</taxon>
        <taxon>Entelegynae</taxon>
        <taxon>Araneoidea</taxon>
        <taxon>Araneidae</taxon>
        <taxon>Araneus</taxon>
    </lineage>
</organism>
<dbReference type="Pfam" id="PF00075">
    <property type="entry name" value="RNase_H"/>
    <property type="match status" value="1"/>
</dbReference>
<sequence>MAGLKVVSSFSTTSPIAQQIQTILLSHPSIKLGWIKAHVSHKGNEAADSLAKQAASVESYQQYPAPKNLKGIIKNSSLRRWQEEWVRGLTGRNIHRIHPCPSFIEQTRHCFRYWPWPVPLIFQTLLQ</sequence>